<dbReference type="InterPro" id="IPR036890">
    <property type="entry name" value="HATPase_C_sf"/>
</dbReference>
<dbReference type="InterPro" id="IPR018762">
    <property type="entry name" value="ChpT_C"/>
</dbReference>
<proteinExistence type="predicted"/>
<gene>
    <name evidence="2" type="ORF">IV417_05195</name>
</gene>
<name>A0AAP2G352_9RHOB</name>
<sequence length="198" mass="21174">MPDKHSLTALLGSRLCHDLISPIGAIGNGMELLQLTGDAQGPEMELIAQSVAIANAKLRFFRIAFGVASESQMVGGSEAEAIVAAYYKDTRVTVDWQAMGDLHRSQVKIALLVLLCLDGCLPAGGKINVAITADRWDMQAIGPKLRFEEDHWAKFNGEDVAVEYTSSCVPFALAGEACTLGGRRPHATQGNDSIAVTF</sequence>
<reference evidence="2 3" key="1">
    <citation type="journal article" date="2021" name="Arch. Microbiol.">
        <title>Harenicola maris gen. nov., sp. nov. isolated from the Sea of Japan shallow sediments.</title>
        <authorList>
            <person name="Romanenko L.A."/>
            <person name="Kurilenko V.V."/>
            <person name="Chernysheva N.Y."/>
            <person name="Tekutyeva L.A."/>
            <person name="Velansky P.V."/>
            <person name="Svetashev V.I."/>
            <person name="Isaeva M.P."/>
        </authorList>
    </citation>
    <scope>NUCLEOTIDE SEQUENCE [LARGE SCALE GENOMIC DNA]</scope>
    <source>
        <strain evidence="2 3">KMM 3653</strain>
    </source>
</reference>
<evidence type="ECO:0000259" key="1">
    <source>
        <dbReference type="Pfam" id="PF10090"/>
    </source>
</evidence>
<dbReference type="Pfam" id="PF10090">
    <property type="entry name" value="HPTransfase"/>
    <property type="match status" value="1"/>
</dbReference>
<protein>
    <submittedName>
        <fullName evidence="2">Histidine phosphotransferase</fullName>
    </submittedName>
</protein>
<comment type="caution">
    <text evidence="2">The sequence shown here is derived from an EMBL/GenBank/DDBJ whole genome shotgun (WGS) entry which is preliminary data.</text>
</comment>
<organism evidence="2 3">
    <name type="scientific">Harenicola maris</name>
    <dbReference type="NCBI Taxonomy" id="2841044"/>
    <lineage>
        <taxon>Bacteria</taxon>
        <taxon>Pseudomonadati</taxon>
        <taxon>Pseudomonadota</taxon>
        <taxon>Alphaproteobacteria</taxon>
        <taxon>Rhodobacterales</taxon>
        <taxon>Paracoccaceae</taxon>
        <taxon>Harenicola</taxon>
    </lineage>
</organism>
<keyword evidence="3" id="KW-1185">Reference proteome</keyword>
<evidence type="ECO:0000313" key="2">
    <source>
        <dbReference type="EMBL" id="MBT0956770.1"/>
    </source>
</evidence>
<dbReference type="EMBL" id="JADQAZ010000001">
    <property type="protein sequence ID" value="MBT0956770.1"/>
    <property type="molecule type" value="Genomic_DNA"/>
</dbReference>
<accession>A0AAP2G352</accession>
<dbReference type="Proteomes" id="UP001315686">
    <property type="component" value="Unassembled WGS sequence"/>
</dbReference>
<dbReference type="AlphaFoldDB" id="A0AAP2G352"/>
<evidence type="ECO:0000313" key="3">
    <source>
        <dbReference type="Proteomes" id="UP001315686"/>
    </source>
</evidence>
<dbReference type="Gene3D" id="3.30.565.10">
    <property type="entry name" value="Histidine kinase-like ATPase, C-terminal domain"/>
    <property type="match status" value="1"/>
</dbReference>
<dbReference type="RefSeq" id="WP_327792963.1">
    <property type="nucleotide sequence ID" value="NZ_JADQAZ010000001.1"/>
</dbReference>
<dbReference type="Gene3D" id="1.10.287.130">
    <property type="match status" value="1"/>
</dbReference>
<feature type="domain" description="Histidine phosphotransferase ChpT C-terminal" evidence="1">
    <location>
        <begin position="78"/>
        <end position="176"/>
    </location>
</feature>